<keyword evidence="2" id="KW-1185">Reference proteome</keyword>
<comment type="caution">
    <text evidence="1">The sequence shown here is derived from an EMBL/GenBank/DDBJ whole genome shotgun (WGS) entry which is preliminary data.</text>
</comment>
<evidence type="ECO:0000313" key="1">
    <source>
        <dbReference type="EMBL" id="MBS3696632.1"/>
    </source>
</evidence>
<name>A0ABS5MLV4_9STAP</name>
<evidence type="ECO:0000313" key="2">
    <source>
        <dbReference type="Proteomes" id="UP000681586"/>
    </source>
</evidence>
<proteinExistence type="predicted"/>
<organism evidence="1 2">
    <name type="scientific">Mammaliicoccus fleurettii</name>
    <dbReference type="NCBI Taxonomy" id="150056"/>
    <lineage>
        <taxon>Bacteria</taxon>
        <taxon>Bacillati</taxon>
        <taxon>Bacillota</taxon>
        <taxon>Bacilli</taxon>
        <taxon>Bacillales</taxon>
        <taxon>Staphylococcaceae</taxon>
        <taxon>Mammaliicoccus</taxon>
    </lineage>
</organism>
<protein>
    <submittedName>
        <fullName evidence="1">Uncharacterized protein</fullName>
    </submittedName>
</protein>
<accession>A0ABS5MLV4</accession>
<reference evidence="1 2" key="1">
    <citation type="submission" date="2021-05" db="EMBL/GenBank/DDBJ databases">
        <title>Staphylococcus fleurettii isolated from lake water in First Nation community in Manitoba, Canada.</title>
        <authorList>
            <person name="Bashar S."/>
            <person name="Murdock A."/>
            <person name="Patidar R."/>
            <person name="Golding G."/>
            <person name="Farenhorst A."/>
            <person name="Kumar A."/>
        </authorList>
    </citation>
    <scope>NUCLEOTIDE SEQUENCE [LARGE SCALE GENOMIC DNA]</scope>
    <source>
        <strain evidence="1 2">SF002</strain>
    </source>
</reference>
<dbReference type="RefSeq" id="WP_078357045.1">
    <property type="nucleotide sequence ID" value="NZ_JAEPSA010000002.1"/>
</dbReference>
<gene>
    <name evidence="1" type="ORF">JJQ58_03900</name>
</gene>
<sequence>MIISNTINDFFNNFHLTDTSLKTYYAKYRSEFQHAEENLIFLEDDISTTLSKLETDTAQILKINTKLVHIIFEVRLQILKQFNTYLRPDIYFLIGAYRKDGFLKIEDTPHIYFFIESLCEHYDDLYDIIAYYFTKLLLRQLNSTSENSILEEAVTSHIMNKLNYTYPYTNNNKYKAIQNLETKLNEQLQTDSIIKLFTENEHSEILKRYS</sequence>
<dbReference type="GeneID" id="86196491"/>
<dbReference type="EMBL" id="JAGXBM010000003">
    <property type="protein sequence ID" value="MBS3696632.1"/>
    <property type="molecule type" value="Genomic_DNA"/>
</dbReference>
<dbReference type="Proteomes" id="UP000681586">
    <property type="component" value="Unassembled WGS sequence"/>
</dbReference>